<dbReference type="Gene3D" id="1.10.579.10">
    <property type="entry name" value="DNA Cyclobutane Dipyrimidine Photolyase, subunit A, domain 3"/>
    <property type="match status" value="2"/>
</dbReference>
<keyword evidence="8" id="KW-1185">Reference proteome</keyword>
<dbReference type="GeneID" id="9184571"/>
<keyword evidence="3 4" id="KW-0274">FAD</keyword>
<feature type="domain" description="Cryptochrome/DNA photolyase FAD-binding" evidence="6">
    <location>
        <begin position="119"/>
        <end position="195"/>
    </location>
</feature>
<dbReference type="EMBL" id="FN430242">
    <property type="protein sequence ID" value="CAZ83509.1"/>
    <property type="molecule type" value="Genomic_DNA"/>
</dbReference>
<comment type="cofactor">
    <cofactor evidence="4">
        <name>FAD</name>
        <dbReference type="ChEBI" id="CHEBI:57692"/>
    </cofactor>
    <text evidence="4">Binds 1 FAD per subunit.</text>
</comment>
<evidence type="ECO:0000256" key="5">
    <source>
        <dbReference type="SAM" id="MobiDB-lite"/>
    </source>
</evidence>
<name>D5GG66_TUBMM</name>
<dbReference type="PANTHER" id="PTHR11455">
    <property type="entry name" value="CRYPTOCHROME"/>
    <property type="match status" value="1"/>
</dbReference>
<accession>D5GG66</accession>
<organism evidence="7 8">
    <name type="scientific">Tuber melanosporum (strain Mel28)</name>
    <name type="common">Perigord black truffle</name>
    <dbReference type="NCBI Taxonomy" id="656061"/>
    <lineage>
        <taxon>Eukaryota</taxon>
        <taxon>Fungi</taxon>
        <taxon>Dikarya</taxon>
        <taxon>Ascomycota</taxon>
        <taxon>Pezizomycotina</taxon>
        <taxon>Pezizomycetes</taxon>
        <taxon>Pezizales</taxon>
        <taxon>Tuberaceae</taxon>
        <taxon>Tuber</taxon>
    </lineage>
</organism>
<dbReference type="RefSeq" id="XP_002839318.1">
    <property type="nucleotide sequence ID" value="XM_002839272.1"/>
</dbReference>
<dbReference type="PANTHER" id="PTHR11455:SF18">
    <property type="entry name" value="SI:CH1073-390K14.1"/>
    <property type="match status" value="1"/>
</dbReference>
<evidence type="ECO:0000256" key="4">
    <source>
        <dbReference type="PIRSR" id="PIRSR602081-1"/>
    </source>
</evidence>
<comment type="similarity">
    <text evidence="1">Belongs to the DNA photolyase class-1 family.</text>
</comment>
<dbReference type="InterPro" id="IPR036134">
    <property type="entry name" value="Crypto/Photolyase_FAD-like_sf"/>
</dbReference>
<dbReference type="GO" id="GO:0032922">
    <property type="term" value="P:circadian regulation of gene expression"/>
    <property type="evidence" value="ECO:0007669"/>
    <property type="project" value="TreeGrafter"/>
</dbReference>
<keyword evidence="2 4" id="KW-0285">Flavoprotein</keyword>
<dbReference type="AlphaFoldDB" id="D5GG66"/>
<dbReference type="Proteomes" id="UP000006911">
    <property type="component" value="Unassembled WGS sequence"/>
</dbReference>
<feature type="binding site" evidence="4">
    <location>
        <position position="119"/>
    </location>
    <ligand>
        <name>FAD</name>
        <dbReference type="ChEBI" id="CHEBI:57692"/>
    </ligand>
</feature>
<dbReference type="GO" id="GO:0071949">
    <property type="term" value="F:FAD binding"/>
    <property type="evidence" value="ECO:0007669"/>
    <property type="project" value="TreeGrafter"/>
</dbReference>
<gene>
    <name evidence="7" type="ORF">GSTUM_00007234001</name>
</gene>
<reference evidence="7 8" key="1">
    <citation type="journal article" date="2010" name="Nature">
        <title>Perigord black truffle genome uncovers evolutionary origins and mechanisms of symbiosis.</title>
        <authorList>
            <person name="Martin F."/>
            <person name="Kohler A."/>
            <person name="Murat C."/>
            <person name="Balestrini R."/>
            <person name="Coutinho P.M."/>
            <person name="Jaillon O."/>
            <person name="Montanini B."/>
            <person name="Morin E."/>
            <person name="Noel B."/>
            <person name="Percudani R."/>
            <person name="Porcel B."/>
            <person name="Rubini A."/>
            <person name="Amicucci A."/>
            <person name="Amselem J."/>
            <person name="Anthouard V."/>
            <person name="Arcioni S."/>
            <person name="Artiguenave F."/>
            <person name="Aury J.M."/>
            <person name="Ballario P."/>
            <person name="Bolchi A."/>
            <person name="Brenna A."/>
            <person name="Brun A."/>
            <person name="Buee M."/>
            <person name="Cantarel B."/>
            <person name="Chevalier G."/>
            <person name="Couloux A."/>
            <person name="Da Silva C."/>
            <person name="Denoeud F."/>
            <person name="Duplessis S."/>
            <person name="Ghignone S."/>
            <person name="Hilselberger B."/>
            <person name="Iotti M."/>
            <person name="Marcais B."/>
            <person name="Mello A."/>
            <person name="Miranda M."/>
            <person name="Pacioni G."/>
            <person name="Quesneville H."/>
            <person name="Riccioni C."/>
            <person name="Ruotolo R."/>
            <person name="Splivallo R."/>
            <person name="Stocchi V."/>
            <person name="Tisserant E."/>
            <person name="Viscomi A.R."/>
            <person name="Zambonelli A."/>
            <person name="Zampieri E."/>
            <person name="Henrissat B."/>
            <person name="Lebrun M.H."/>
            <person name="Paolocci F."/>
            <person name="Bonfante P."/>
            <person name="Ottonello S."/>
            <person name="Wincker P."/>
        </authorList>
    </citation>
    <scope>NUCLEOTIDE SEQUENCE [LARGE SCALE GENOMIC DNA]</scope>
    <source>
        <strain evidence="7 8">Mel28</strain>
    </source>
</reference>
<evidence type="ECO:0000256" key="2">
    <source>
        <dbReference type="ARBA" id="ARBA00022630"/>
    </source>
</evidence>
<dbReference type="GO" id="GO:0043153">
    <property type="term" value="P:entrainment of circadian clock by photoperiod"/>
    <property type="evidence" value="ECO:0007669"/>
    <property type="project" value="TreeGrafter"/>
</dbReference>
<evidence type="ECO:0000313" key="8">
    <source>
        <dbReference type="Proteomes" id="UP000006911"/>
    </source>
</evidence>
<dbReference type="InParanoid" id="D5GG66"/>
<dbReference type="KEGG" id="tml:GSTUM_00007234001"/>
<sequence>MLPPQYLEAHVVSQAKPDFALRSSRILKEGLEGKLGVPLWIDAPKGGVVERELVTKQQKCKGTPFEPLFLGSKPGSRISTLAHPACIPPLARCPLGRQRTLGANPIKRLGRRSKRIQTWISEIAQKDFHKNVLVNWPFVCTNKTSKLPHSPTPQYSTSLAESYFYAGHTGDPIIDAAIRQLQKTKYIRNRARTVCVGTGVDPQPYFRLFNPVKSLQFYPHSEHIRTWVGKLKEVHAPPKVLDEEGAKKPLVDHEVSQEEEASAGL</sequence>
<protein>
    <submittedName>
        <fullName evidence="7">(Perigord truffle) hypothetical protein</fullName>
    </submittedName>
</protein>
<dbReference type="GO" id="GO:0005737">
    <property type="term" value="C:cytoplasm"/>
    <property type="evidence" value="ECO:0007669"/>
    <property type="project" value="TreeGrafter"/>
</dbReference>
<evidence type="ECO:0000259" key="6">
    <source>
        <dbReference type="Pfam" id="PF03441"/>
    </source>
</evidence>
<feature type="region of interest" description="Disordered" evidence="5">
    <location>
        <begin position="239"/>
        <end position="265"/>
    </location>
</feature>
<dbReference type="GO" id="GO:0005634">
    <property type="term" value="C:nucleus"/>
    <property type="evidence" value="ECO:0007669"/>
    <property type="project" value="TreeGrafter"/>
</dbReference>
<dbReference type="SUPFAM" id="SSF48173">
    <property type="entry name" value="Cryptochrome/photolyase FAD-binding domain"/>
    <property type="match status" value="1"/>
</dbReference>
<evidence type="ECO:0000313" key="7">
    <source>
        <dbReference type="EMBL" id="CAZ83509.1"/>
    </source>
</evidence>
<dbReference type="Pfam" id="PF03441">
    <property type="entry name" value="FAD_binding_7"/>
    <property type="match status" value="1"/>
</dbReference>
<dbReference type="GO" id="GO:0003677">
    <property type="term" value="F:DNA binding"/>
    <property type="evidence" value="ECO:0007669"/>
    <property type="project" value="TreeGrafter"/>
</dbReference>
<dbReference type="GO" id="GO:0003904">
    <property type="term" value="F:deoxyribodipyrimidine photo-lyase activity"/>
    <property type="evidence" value="ECO:0007669"/>
    <property type="project" value="TreeGrafter"/>
</dbReference>
<feature type="compositionally biased region" description="Basic and acidic residues" evidence="5">
    <location>
        <begin position="239"/>
        <end position="256"/>
    </location>
</feature>
<dbReference type="STRING" id="656061.D5GG66"/>
<dbReference type="eggNOG" id="KOG0133">
    <property type="taxonomic scope" value="Eukaryota"/>
</dbReference>
<evidence type="ECO:0000256" key="3">
    <source>
        <dbReference type="ARBA" id="ARBA00022827"/>
    </source>
</evidence>
<dbReference type="InterPro" id="IPR002081">
    <property type="entry name" value="Cryptochrome/DNA_photolyase_1"/>
</dbReference>
<proteinExistence type="inferred from homology"/>
<evidence type="ECO:0000256" key="1">
    <source>
        <dbReference type="ARBA" id="ARBA00005862"/>
    </source>
</evidence>
<dbReference type="HOGENOM" id="CLU_1050499_0_0_1"/>
<dbReference type="InterPro" id="IPR005101">
    <property type="entry name" value="Cryptochr/Photolyase_FAD-bd"/>
</dbReference>